<sequence length="83" mass="8568">MAHMKVELSVVVLRNGVGGAPQAVSADVDTPGLHDALDPWGQVEFAPAILVSTDAVPGDSAIVDIRFCEGGLLPVGSRFTVNL</sequence>
<protein>
    <submittedName>
        <fullName evidence="1">Uncharacterized protein</fullName>
    </submittedName>
</protein>
<organism evidence="1 2">
    <name type="scientific">Mycolicibacterium aubagnense</name>
    <dbReference type="NCBI Taxonomy" id="319707"/>
    <lineage>
        <taxon>Bacteria</taxon>
        <taxon>Bacillati</taxon>
        <taxon>Actinomycetota</taxon>
        <taxon>Actinomycetes</taxon>
        <taxon>Mycobacteriales</taxon>
        <taxon>Mycobacteriaceae</taxon>
        <taxon>Mycolicibacterium</taxon>
    </lineage>
</organism>
<keyword evidence="2" id="KW-1185">Reference proteome</keyword>
<accession>A0ABM7IMA0</accession>
<evidence type="ECO:0000313" key="2">
    <source>
        <dbReference type="Proteomes" id="UP000465609"/>
    </source>
</evidence>
<proteinExistence type="predicted"/>
<dbReference type="Proteomes" id="UP000465609">
    <property type="component" value="Chromosome"/>
</dbReference>
<gene>
    <name evidence="1" type="ORF">MAUB_58020</name>
</gene>
<dbReference type="EMBL" id="AP022577">
    <property type="protein sequence ID" value="BBX87929.1"/>
    <property type="molecule type" value="Genomic_DNA"/>
</dbReference>
<reference evidence="1 2" key="1">
    <citation type="journal article" date="2019" name="Emerg. Microbes Infect.">
        <title>Comprehensive subspecies identification of 175 nontuberculous mycobacteria species based on 7547 genomic profiles.</title>
        <authorList>
            <person name="Matsumoto Y."/>
            <person name="Kinjo T."/>
            <person name="Motooka D."/>
            <person name="Nabeya D."/>
            <person name="Jung N."/>
            <person name="Uechi K."/>
            <person name="Horii T."/>
            <person name="Iida T."/>
            <person name="Fujita J."/>
            <person name="Nakamura S."/>
        </authorList>
    </citation>
    <scope>NUCLEOTIDE SEQUENCE [LARGE SCALE GENOMIC DNA]</scope>
    <source>
        <strain evidence="1 2">JCM 15296</strain>
    </source>
</reference>
<evidence type="ECO:0000313" key="1">
    <source>
        <dbReference type="EMBL" id="BBX87929.1"/>
    </source>
</evidence>
<name>A0ABM7IMA0_9MYCO</name>